<dbReference type="Gene3D" id="1.20.144.10">
    <property type="entry name" value="Phosphatidic acid phosphatase type 2/haloperoxidase"/>
    <property type="match status" value="2"/>
</dbReference>
<protein>
    <submittedName>
        <fullName evidence="3">Phosphatase PAP2 family protein</fullName>
    </submittedName>
</protein>
<dbReference type="RefSeq" id="WP_377933945.1">
    <property type="nucleotide sequence ID" value="NZ_JBHUMF010000015.1"/>
</dbReference>
<keyword evidence="1" id="KW-1133">Transmembrane helix</keyword>
<dbReference type="PANTHER" id="PTHR14969:SF13">
    <property type="entry name" value="AT30094P"/>
    <property type="match status" value="1"/>
</dbReference>
<accession>A0ABW5RP88</accession>
<proteinExistence type="predicted"/>
<dbReference type="EMBL" id="JBHUMF010000015">
    <property type="protein sequence ID" value="MFD2680495.1"/>
    <property type="molecule type" value="Genomic_DNA"/>
</dbReference>
<evidence type="ECO:0000313" key="4">
    <source>
        <dbReference type="Proteomes" id="UP001597506"/>
    </source>
</evidence>
<dbReference type="CDD" id="cd03392">
    <property type="entry name" value="PAP2_like_2"/>
    <property type="match status" value="1"/>
</dbReference>
<evidence type="ECO:0000313" key="3">
    <source>
        <dbReference type="EMBL" id="MFD2680495.1"/>
    </source>
</evidence>
<feature type="transmembrane region" description="Helical" evidence="1">
    <location>
        <begin position="162"/>
        <end position="184"/>
    </location>
</feature>
<comment type="caution">
    <text evidence="3">The sequence shown here is derived from an EMBL/GenBank/DDBJ whole genome shotgun (WGS) entry which is preliminary data.</text>
</comment>
<feature type="transmembrane region" description="Helical" evidence="1">
    <location>
        <begin position="9"/>
        <end position="30"/>
    </location>
</feature>
<feature type="domain" description="Phosphatidic acid phosphatase type 2/haloperoxidase" evidence="2">
    <location>
        <begin position="93"/>
        <end position="205"/>
    </location>
</feature>
<feature type="transmembrane region" description="Helical" evidence="1">
    <location>
        <begin position="134"/>
        <end position="155"/>
    </location>
</feature>
<gene>
    <name evidence="3" type="ORF">ACFSUL_06970</name>
</gene>
<dbReference type="Proteomes" id="UP001597506">
    <property type="component" value="Unassembled WGS sequence"/>
</dbReference>
<evidence type="ECO:0000256" key="1">
    <source>
        <dbReference type="SAM" id="Phobius"/>
    </source>
</evidence>
<keyword evidence="1" id="KW-0812">Transmembrane</keyword>
<keyword evidence="1" id="KW-0472">Membrane</keyword>
<feature type="transmembrane region" description="Helical" evidence="1">
    <location>
        <begin position="93"/>
        <end position="114"/>
    </location>
</feature>
<feature type="transmembrane region" description="Helical" evidence="1">
    <location>
        <begin position="63"/>
        <end position="86"/>
    </location>
</feature>
<evidence type="ECO:0000259" key="2">
    <source>
        <dbReference type="SMART" id="SM00014"/>
    </source>
</evidence>
<keyword evidence="4" id="KW-1185">Reference proteome</keyword>
<dbReference type="SMART" id="SM00014">
    <property type="entry name" value="acidPPc"/>
    <property type="match status" value="1"/>
</dbReference>
<dbReference type="InterPro" id="IPR036938">
    <property type="entry name" value="PAP2/HPO_sf"/>
</dbReference>
<sequence length="221" mass="25500">MKEQKFKHGIFLFISLVVFVLFILAFVNIVDELQEDEIKHFDDAVFTFIQSLVSDRLTAVMKVITYLGGVQWIVLFTLLVIILLLLYKKYSLALFLALTTSVGGGFNWVLKWLFKRERPDMEALIEQSGYSFPSGHSMGSFILYGSIAFILFRAFDYRYLKWISAITGGLLVLFIGLSRVYLHVHYASDIIGGFTAGGAWLTFCIAFYIHFYNKRRWKKHS</sequence>
<dbReference type="Pfam" id="PF01569">
    <property type="entry name" value="PAP2"/>
    <property type="match status" value="1"/>
</dbReference>
<dbReference type="PANTHER" id="PTHR14969">
    <property type="entry name" value="SPHINGOSINE-1-PHOSPHATE PHOSPHOHYDROLASE"/>
    <property type="match status" value="1"/>
</dbReference>
<dbReference type="SUPFAM" id="SSF48317">
    <property type="entry name" value="Acid phosphatase/Vanadium-dependent haloperoxidase"/>
    <property type="match status" value="1"/>
</dbReference>
<organism evidence="3 4">
    <name type="scientific">Bacillus seohaeanensis</name>
    <dbReference type="NCBI Taxonomy" id="284580"/>
    <lineage>
        <taxon>Bacteria</taxon>
        <taxon>Bacillati</taxon>
        <taxon>Bacillota</taxon>
        <taxon>Bacilli</taxon>
        <taxon>Bacillales</taxon>
        <taxon>Bacillaceae</taxon>
        <taxon>Bacillus</taxon>
    </lineage>
</organism>
<dbReference type="InterPro" id="IPR000326">
    <property type="entry name" value="PAP2/HPO"/>
</dbReference>
<reference evidence="4" key="1">
    <citation type="journal article" date="2019" name="Int. J. Syst. Evol. Microbiol.">
        <title>The Global Catalogue of Microorganisms (GCM) 10K type strain sequencing project: providing services to taxonomists for standard genome sequencing and annotation.</title>
        <authorList>
            <consortium name="The Broad Institute Genomics Platform"/>
            <consortium name="The Broad Institute Genome Sequencing Center for Infectious Disease"/>
            <person name="Wu L."/>
            <person name="Ma J."/>
        </authorList>
    </citation>
    <scope>NUCLEOTIDE SEQUENCE [LARGE SCALE GENOMIC DNA]</scope>
    <source>
        <strain evidence="4">KCTC 3913</strain>
    </source>
</reference>
<feature type="transmembrane region" description="Helical" evidence="1">
    <location>
        <begin position="190"/>
        <end position="211"/>
    </location>
</feature>
<name>A0ABW5RP88_9BACI</name>